<organism evidence="2 3">
    <name type="scientific">Adhaeribacter arboris</name>
    <dbReference type="NCBI Taxonomy" id="2072846"/>
    <lineage>
        <taxon>Bacteria</taxon>
        <taxon>Pseudomonadati</taxon>
        <taxon>Bacteroidota</taxon>
        <taxon>Cytophagia</taxon>
        <taxon>Cytophagales</taxon>
        <taxon>Hymenobacteraceae</taxon>
        <taxon>Adhaeribacter</taxon>
    </lineage>
</organism>
<dbReference type="PANTHER" id="PTHR30619:SF1">
    <property type="entry name" value="RECOMBINATION PROTEIN 2"/>
    <property type="match status" value="1"/>
</dbReference>
<name>A0A2T2YDF1_9BACT</name>
<sequence length="438" mass="49543">MSYKIVTDLFAHTYKTIDVNGNGKNKNNTILMGSYVQLLNENKGIWTKVKAFSKTGWIEQHKIGDEPGLKVFYVDVGQGDGALIEIGNSFKMLIDGGPGNNLANYLSKWQYLYYFKRNEKVHFDYVFVSHFDKDHYNGLIDILNDDRYTFGTIYHNGIAKFDTKKSDFPADWRTTLGETHGEANEANEKLLITTFDSIDELNVFKERDILQAMMEKFTLAVTNAITQGRAQNFIRADFQTPIIHRNIANKDFTIEFLGPIPSEHNGGLAFHFFEDESHTVNGHSLVLKIKYGESTLLFGGDLNIPSEKHLLQHYQRNNPFEVDVAKSCHHGASEFTVEFMASINPLATIISSGDNESYSHPRADAIGCAGKYSRAQKPLVFSTELARSTNVKKNLIQFGMINLRSNGDSIIMAQMKEAKPSSSLWDIYQVKPVEETFE</sequence>
<dbReference type="OrthoDB" id="9761531at2"/>
<dbReference type="SUPFAM" id="SSF56281">
    <property type="entry name" value="Metallo-hydrolase/oxidoreductase"/>
    <property type="match status" value="1"/>
</dbReference>
<dbReference type="InterPro" id="IPR001279">
    <property type="entry name" value="Metallo-B-lactamas"/>
</dbReference>
<comment type="caution">
    <text evidence="2">The sequence shown here is derived from an EMBL/GenBank/DDBJ whole genome shotgun (WGS) entry which is preliminary data.</text>
</comment>
<dbReference type="PANTHER" id="PTHR30619">
    <property type="entry name" value="DNA INTERNALIZATION/COMPETENCE PROTEIN COMEC/REC2"/>
    <property type="match status" value="1"/>
</dbReference>
<gene>
    <name evidence="2" type="ORF">AHMF7605_08100</name>
</gene>
<dbReference type="Pfam" id="PF00753">
    <property type="entry name" value="Lactamase_B"/>
    <property type="match status" value="1"/>
</dbReference>
<dbReference type="AlphaFoldDB" id="A0A2T2YDF1"/>
<dbReference type="InterPro" id="IPR052159">
    <property type="entry name" value="Competence_DNA_uptake"/>
</dbReference>
<evidence type="ECO:0000313" key="2">
    <source>
        <dbReference type="EMBL" id="PSR53488.1"/>
    </source>
</evidence>
<keyword evidence="3" id="KW-1185">Reference proteome</keyword>
<protein>
    <recommendedName>
        <fullName evidence="1">Metallo-beta-lactamase domain-containing protein</fullName>
    </recommendedName>
</protein>
<dbReference type="Proteomes" id="UP000240357">
    <property type="component" value="Unassembled WGS sequence"/>
</dbReference>
<accession>A0A2T2YDF1</accession>
<dbReference type="EMBL" id="PYFT01000001">
    <property type="protein sequence ID" value="PSR53488.1"/>
    <property type="molecule type" value="Genomic_DNA"/>
</dbReference>
<reference evidence="2 3" key="1">
    <citation type="submission" date="2018-03" db="EMBL/GenBank/DDBJ databases">
        <title>Adhaeribacter sp. HMF7605 Genome sequencing and assembly.</title>
        <authorList>
            <person name="Kang H."/>
            <person name="Kang J."/>
            <person name="Cha I."/>
            <person name="Kim H."/>
            <person name="Joh K."/>
        </authorList>
    </citation>
    <scope>NUCLEOTIDE SEQUENCE [LARGE SCALE GENOMIC DNA]</scope>
    <source>
        <strain evidence="2 3">HMF7605</strain>
    </source>
</reference>
<feature type="domain" description="Metallo-beta-lactamase" evidence="1">
    <location>
        <begin position="75"/>
        <end position="308"/>
    </location>
</feature>
<dbReference type="RefSeq" id="WP_106928164.1">
    <property type="nucleotide sequence ID" value="NZ_PYFT01000001.1"/>
</dbReference>
<evidence type="ECO:0000259" key="1">
    <source>
        <dbReference type="Pfam" id="PF00753"/>
    </source>
</evidence>
<dbReference type="Gene3D" id="3.60.15.10">
    <property type="entry name" value="Ribonuclease Z/Hydroxyacylglutathione hydrolase-like"/>
    <property type="match status" value="1"/>
</dbReference>
<dbReference type="InterPro" id="IPR036866">
    <property type="entry name" value="RibonucZ/Hydroxyglut_hydro"/>
</dbReference>
<proteinExistence type="predicted"/>
<evidence type="ECO:0000313" key="3">
    <source>
        <dbReference type="Proteomes" id="UP000240357"/>
    </source>
</evidence>